<dbReference type="eggNOG" id="KOG0712">
    <property type="taxonomic scope" value="Eukaryota"/>
</dbReference>
<dbReference type="OMA" id="ETIMQIM"/>
<evidence type="ECO:0000256" key="6">
    <source>
        <dbReference type="SAM" id="MobiDB-lite"/>
    </source>
</evidence>
<evidence type="ECO:0000313" key="9">
    <source>
        <dbReference type="EMBL" id="KNC51289.1"/>
    </source>
</evidence>
<dbReference type="InterPro" id="IPR001623">
    <property type="entry name" value="DnaJ_domain"/>
</dbReference>
<evidence type="ECO:0000256" key="4">
    <source>
        <dbReference type="ARBA" id="ARBA00022833"/>
    </source>
</evidence>
<dbReference type="InterPro" id="IPR036410">
    <property type="entry name" value="HSP_DnaJ_Cys-rich_dom_sf"/>
</dbReference>
<dbReference type="SUPFAM" id="SSF57938">
    <property type="entry name" value="DnaJ/Hsp40 cysteine-rich domain"/>
    <property type="match status" value="1"/>
</dbReference>
<organism evidence="9 10">
    <name type="scientific">Thecamonas trahens ATCC 50062</name>
    <dbReference type="NCBI Taxonomy" id="461836"/>
    <lineage>
        <taxon>Eukaryota</taxon>
        <taxon>Apusozoa</taxon>
        <taxon>Apusomonadida</taxon>
        <taxon>Apusomonadidae</taxon>
        <taxon>Thecamonas</taxon>
    </lineage>
</organism>
<feature type="region of interest" description="Disordered" evidence="6">
    <location>
        <begin position="419"/>
        <end position="451"/>
    </location>
</feature>
<dbReference type="PRINTS" id="PR00625">
    <property type="entry name" value="JDOMAIN"/>
</dbReference>
<dbReference type="OrthoDB" id="550424at2759"/>
<dbReference type="PROSITE" id="PS51188">
    <property type="entry name" value="ZF_CR"/>
    <property type="match status" value="1"/>
</dbReference>
<keyword evidence="3 5" id="KW-0863">Zinc-finger</keyword>
<dbReference type="Pfam" id="PF01556">
    <property type="entry name" value="DnaJ_C"/>
    <property type="match status" value="1"/>
</dbReference>
<dbReference type="SMART" id="SM00271">
    <property type="entry name" value="DnaJ"/>
    <property type="match status" value="1"/>
</dbReference>
<dbReference type="Gene3D" id="2.10.230.10">
    <property type="entry name" value="Heat shock protein DnaJ, cysteine-rich domain"/>
    <property type="match status" value="1"/>
</dbReference>
<dbReference type="GeneID" id="25569979"/>
<dbReference type="Gene3D" id="1.10.287.110">
    <property type="entry name" value="DnaJ domain"/>
    <property type="match status" value="1"/>
</dbReference>
<accession>A0A0L0DG38</accession>
<dbReference type="Pfam" id="PF00226">
    <property type="entry name" value="DnaJ"/>
    <property type="match status" value="1"/>
</dbReference>
<keyword evidence="4 5" id="KW-0862">Zinc</keyword>
<feature type="zinc finger region" description="CR-type" evidence="5">
    <location>
        <begin position="155"/>
        <end position="242"/>
    </location>
</feature>
<keyword evidence="10" id="KW-1185">Reference proteome</keyword>
<dbReference type="RefSeq" id="XP_013756303.1">
    <property type="nucleotide sequence ID" value="XM_013900849.1"/>
</dbReference>
<keyword evidence="1 5" id="KW-0479">Metal-binding</keyword>
<dbReference type="SUPFAM" id="SSF46565">
    <property type="entry name" value="Chaperone J-domain"/>
    <property type="match status" value="1"/>
</dbReference>
<evidence type="ECO:0000256" key="3">
    <source>
        <dbReference type="ARBA" id="ARBA00022771"/>
    </source>
</evidence>
<dbReference type="Proteomes" id="UP000054408">
    <property type="component" value="Unassembled WGS sequence"/>
</dbReference>
<reference evidence="9 10" key="1">
    <citation type="submission" date="2010-05" db="EMBL/GenBank/DDBJ databases">
        <title>The Genome Sequence of Thecamonas trahens ATCC 50062.</title>
        <authorList>
            <consortium name="The Broad Institute Genome Sequencing Platform"/>
            <person name="Russ C."/>
            <person name="Cuomo C."/>
            <person name="Shea T."/>
            <person name="Young S.K."/>
            <person name="Zeng Q."/>
            <person name="Koehrsen M."/>
            <person name="Haas B."/>
            <person name="Borodovsky M."/>
            <person name="Guigo R."/>
            <person name="Alvarado L."/>
            <person name="Berlin A."/>
            <person name="Bochicchio J."/>
            <person name="Borenstein D."/>
            <person name="Chapman S."/>
            <person name="Chen Z."/>
            <person name="Freedman E."/>
            <person name="Gellesch M."/>
            <person name="Goldberg J."/>
            <person name="Griggs A."/>
            <person name="Gujja S."/>
            <person name="Heilman E."/>
            <person name="Heiman D."/>
            <person name="Hepburn T."/>
            <person name="Howarth C."/>
            <person name="Jen D."/>
            <person name="Larson L."/>
            <person name="Mehta T."/>
            <person name="Park D."/>
            <person name="Pearson M."/>
            <person name="Roberts A."/>
            <person name="Saif S."/>
            <person name="Shenoy N."/>
            <person name="Sisk P."/>
            <person name="Stolte C."/>
            <person name="Sykes S."/>
            <person name="Thomson T."/>
            <person name="Walk T."/>
            <person name="White J."/>
            <person name="Yandava C."/>
            <person name="Burger G."/>
            <person name="Gray M.W."/>
            <person name="Holland P.W.H."/>
            <person name="King N."/>
            <person name="Lang F.B.F."/>
            <person name="Roger A.J."/>
            <person name="Ruiz-Trillo I."/>
            <person name="Lander E."/>
            <person name="Nusbaum C."/>
        </authorList>
    </citation>
    <scope>NUCLEOTIDE SEQUENCE [LARGE SCALE GENOMIC DNA]</scope>
    <source>
        <strain evidence="9 10">ATCC 50062</strain>
    </source>
</reference>
<evidence type="ECO:0000256" key="2">
    <source>
        <dbReference type="ARBA" id="ARBA00022737"/>
    </source>
</evidence>
<dbReference type="InterPro" id="IPR044713">
    <property type="entry name" value="DNJA1/2-like"/>
</dbReference>
<dbReference type="GO" id="GO:0006457">
    <property type="term" value="P:protein folding"/>
    <property type="evidence" value="ECO:0007669"/>
    <property type="project" value="InterPro"/>
</dbReference>
<dbReference type="InterPro" id="IPR008971">
    <property type="entry name" value="HSP40/DnaJ_pept-bd"/>
</dbReference>
<dbReference type="CDD" id="cd10719">
    <property type="entry name" value="DnaJ_zf"/>
    <property type="match status" value="1"/>
</dbReference>
<feature type="compositionally biased region" description="Low complexity" evidence="6">
    <location>
        <begin position="439"/>
        <end position="451"/>
    </location>
</feature>
<dbReference type="GO" id="GO:0051082">
    <property type="term" value="F:unfolded protein binding"/>
    <property type="evidence" value="ECO:0007669"/>
    <property type="project" value="InterPro"/>
</dbReference>
<evidence type="ECO:0000259" key="8">
    <source>
        <dbReference type="PROSITE" id="PS51188"/>
    </source>
</evidence>
<dbReference type="PANTHER" id="PTHR43888">
    <property type="entry name" value="DNAJ-LIKE-2, ISOFORM A-RELATED"/>
    <property type="match status" value="1"/>
</dbReference>
<dbReference type="GO" id="GO:0008270">
    <property type="term" value="F:zinc ion binding"/>
    <property type="evidence" value="ECO:0007669"/>
    <property type="project" value="UniProtKB-KW"/>
</dbReference>
<dbReference type="SUPFAM" id="SSF49493">
    <property type="entry name" value="HSP40/DnaJ peptide-binding domain"/>
    <property type="match status" value="2"/>
</dbReference>
<proteinExistence type="predicted"/>
<evidence type="ECO:0000256" key="1">
    <source>
        <dbReference type="ARBA" id="ARBA00022723"/>
    </source>
</evidence>
<dbReference type="CDD" id="cd10747">
    <property type="entry name" value="DnaJ_C"/>
    <property type="match status" value="1"/>
</dbReference>
<evidence type="ECO:0000256" key="5">
    <source>
        <dbReference type="PROSITE-ProRule" id="PRU00546"/>
    </source>
</evidence>
<dbReference type="CDD" id="cd06257">
    <property type="entry name" value="DnaJ"/>
    <property type="match status" value="1"/>
</dbReference>
<dbReference type="InterPro" id="IPR036869">
    <property type="entry name" value="J_dom_sf"/>
</dbReference>
<feature type="domain" description="CR-type" evidence="8">
    <location>
        <begin position="155"/>
        <end position="242"/>
    </location>
</feature>
<dbReference type="AlphaFoldDB" id="A0A0L0DG38"/>
<feature type="domain" description="J" evidence="7">
    <location>
        <begin position="37"/>
        <end position="94"/>
    </location>
</feature>
<gene>
    <name evidence="9" type="ORF">AMSG_12064</name>
</gene>
<dbReference type="Pfam" id="PF00684">
    <property type="entry name" value="DnaJ_CXXCXGXG"/>
    <property type="match status" value="1"/>
</dbReference>
<evidence type="ECO:0000259" key="7">
    <source>
        <dbReference type="PROSITE" id="PS50076"/>
    </source>
</evidence>
<dbReference type="STRING" id="461836.A0A0L0DG38"/>
<name>A0A0L0DG38_THETB</name>
<dbReference type="InterPro" id="IPR001305">
    <property type="entry name" value="HSP_DnaJ_Cys-rich_dom"/>
</dbReference>
<dbReference type="InterPro" id="IPR002939">
    <property type="entry name" value="DnaJ_C"/>
</dbReference>
<keyword evidence="2" id="KW-0677">Repeat</keyword>
<protein>
    <submittedName>
        <fullName evidence="9">Uncharacterized protein</fullName>
    </submittedName>
</protein>
<dbReference type="EMBL" id="GL349466">
    <property type="protein sequence ID" value="KNC51289.1"/>
    <property type="molecule type" value="Genomic_DNA"/>
</dbReference>
<feature type="region of interest" description="Disordered" evidence="6">
    <location>
        <begin position="92"/>
        <end position="122"/>
    </location>
</feature>
<evidence type="ECO:0000313" key="10">
    <source>
        <dbReference type="Proteomes" id="UP000054408"/>
    </source>
</evidence>
<feature type="compositionally biased region" description="Low complexity" evidence="6">
    <location>
        <begin position="419"/>
        <end position="428"/>
    </location>
</feature>
<dbReference type="Gene3D" id="2.60.260.20">
    <property type="entry name" value="Urease metallochaperone UreE, N-terminal domain"/>
    <property type="match status" value="2"/>
</dbReference>
<dbReference type="GO" id="GO:0030544">
    <property type="term" value="F:Hsp70 protein binding"/>
    <property type="evidence" value="ECO:0007669"/>
    <property type="project" value="InterPro"/>
</dbReference>
<dbReference type="PROSITE" id="PS50076">
    <property type="entry name" value="DNAJ_2"/>
    <property type="match status" value="1"/>
</dbReference>
<sequence length="451" mass="46374">MPYRRVDLETSQFGVLHSASSASLPAHAAAPDFSSSDPYRVLGLSPQASPDEVRTAYRRLAMRLHPDRNSDDPAAADKFAKIQAAYDALAHPEKAARRAAPGPDRRASPHHPPPPGDDPFADFVNAMFGGGPAGGRDGGDIAAPLRIAMDMAFRGGRASVAVDRVAVCSVCSGTGAASGNSYRCTACSGTGRATTRRTMGSAVFTSVGPCSACRTAPGRPGVAIPPADVCKSCRGIGRVREQASVPVDLPPGVFSGLTLRVPGQGSGPTGDLYVTVDVETPTGWEIRGADVVVHQRIALVDALTGNFHITIHHPAGHNLRVSAADVRAAGVLAPGAVLRVPGEGMPHLGTPARRGNLYIAFDIAFPPHLDPQAAAALRDLLAAPGPSTYETGPHVHHHPSAADKTIVLDKANVLSNDAAAAEVGRSAAGQRSSRPPPTDDGAPGPGSCSVS</sequence>